<keyword evidence="1" id="KW-0472">Membrane</keyword>
<keyword evidence="1" id="KW-1133">Transmembrane helix</keyword>
<proteinExistence type="predicted"/>
<dbReference type="EMBL" id="LR796866">
    <property type="protein sequence ID" value="CAB4171470.1"/>
    <property type="molecule type" value="Genomic_DNA"/>
</dbReference>
<dbReference type="EMBL" id="LR797462">
    <property type="protein sequence ID" value="CAB4218018.1"/>
    <property type="molecule type" value="Genomic_DNA"/>
</dbReference>
<evidence type="ECO:0000313" key="4">
    <source>
        <dbReference type="EMBL" id="CAB4177475.1"/>
    </source>
</evidence>
<name>A0A6J5SGB6_9CAUD</name>
<organism evidence="6">
    <name type="scientific">uncultured Caudovirales phage</name>
    <dbReference type="NCBI Taxonomy" id="2100421"/>
    <lineage>
        <taxon>Viruses</taxon>
        <taxon>Duplodnaviria</taxon>
        <taxon>Heunggongvirae</taxon>
        <taxon>Uroviricota</taxon>
        <taxon>Caudoviricetes</taxon>
        <taxon>Peduoviridae</taxon>
        <taxon>Maltschvirus</taxon>
        <taxon>Maltschvirus maltsch</taxon>
    </lineage>
</organism>
<dbReference type="EMBL" id="LR797398">
    <property type="protein sequence ID" value="CAB4213331.1"/>
    <property type="molecule type" value="Genomic_DNA"/>
</dbReference>
<evidence type="ECO:0000313" key="7">
    <source>
        <dbReference type="EMBL" id="CAB4218018.1"/>
    </source>
</evidence>
<dbReference type="EMBL" id="LR797284">
    <property type="protein sequence ID" value="CAB4199003.1"/>
    <property type="molecule type" value="Genomic_DNA"/>
</dbReference>
<evidence type="ECO:0000313" key="5">
    <source>
        <dbReference type="EMBL" id="CAB4199003.1"/>
    </source>
</evidence>
<keyword evidence="1" id="KW-0812">Transmembrane</keyword>
<reference evidence="6" key="1">
    <citation type="submission" date="2020-05" db="EMBL/GenBank/DDBJ databases">
        <authorList>
            <person name="Chiriac C."/>
            <person name="Salcher M."/>
            <person name="Ghai R."/>
            <person name="Kavagutti S V."/>
        </authorList>
    </citation>
    <scope>NUCLEOTIDE SEQUENCE</scope>
</reference>
<evidence type="ECO:0000256" key="1">
    <source>
        <dbReference type="SAM" id="Phobius"/>
    </source>
</evidence>
<feature type="transmembrane region" description="Helical" evidence="1">
    <location>
        <begin position="12"/>
        <end position="31"/>
    </location>
</feature>
<evidence type="ECO:0000313" key="3">
    <source>
        <dbReference type="EMBL" id="CAB4171470.1"/>
    </source>
</evidence>
<evidence type="ECO:0000313" key="2">
    <source>
        <dbReference type="EMBL" id="CAB4165508.1"/>
    </source>
</evidence>
<sequence>METKERRYNKITFYILFFLFAVISFVCLNSCKKDSKSEQKFTKHNLEFRLTSNQHLTAYSWDNNYEGSGGGLWSSTFSYYYEAYPDGVNAQTFTFKGYATDTLKAFVLVDNIIVKQSTGIDSVKIIFVYE</sequence>
<dbReference type="EMBL" id="LR796778">
    <property type="protein sequence ID" value="CAB4165508.1"/>
    <property type="molecule type" value="Genomic_DNA"/>
</dbReference>
<accession>A0A6J5SGB6</accession>
<protein>
    <submittedName>
        <fullName evidence="6">Uncharacterized protein</fullName>
    </submittedName>
</protein>
<gene>
    <name evidence="4" type="ORF">UFOVP1001_65</name>
    <name evidence="5" type="ORF">UFOVP1338_11</name>
    <name evidence="6" type="ORF">UFOVP1447_6</name>
    <name evidence="7" type="ORF">UFOVP1599_2</name>
    <name evidence="2" type="ORF">UFOVP827_62</name>
    <name evidence="3" type="ORF">UFOVP916_41</name>
</gene>
<dbReference type="EMBL" id="LR796950">
    <property type="protein sequence ID" value="CAB4177475.1"/>
    <property type="molecule type" value="Genomic_DNA"/>
</dbReference>
<evidence type="ECO:0000313" key="6">
    <source>
        <dbReference type="EMBL" id="CAB4213331.1"/>
    </source>
</evidence>